<dbReference type="SUPFAM" id="SSF63411">
    <property type="entry name" value="LuxS/MPP-like metallohydrolase"/>
    <property type="match status" value="1"/>
</dbReference>
<evidence type="ECO:0000259" key="3">
    <source>
        <dbReference type="Pfam" id="PF00675"/>
    </source>
</evidence>
<dbReference type="Pfam" id="PF00675">
    <property type="entry name" value="Peptidase_M16"/>
    <property type="match status" value="1"/>
</dbReference>
<evidence type="ECO:0000256" key="2">
    <source>
        <dbReference type="SAM" id="MobiDB-lite"/>
    </source>
</evidence>
<dbReference type="Proteomes" id="UP000673691">
    <property type="component" value="Unassembled WGS sequence"/>
</dbReference>
<dbReference type="PANTHER" id="PTHR11851">
    <property type="entry name" value="METALLOPROTEASE"/>
    <property type="match status" value="1"/>
</dbReference>
<sequence length="270" mass="28415">MACYLAAARRAAPPALRSGAPHRRSSRAKAGERRRLLRPHGGGLAPVVAFLRRARAEGGAASPDTRSSALITVIDNGVTVATESNPASPLATVGAWFFAGSRAETPASPGAAHVLERLALKVSPGPSSFPLGPRLEAFGGRLRSYTSREHNAFYAEVLKKDVGKALEIIASGVQNPCLDKAAVEAAKAESIAARKTADNCPETITFDHLYATAFQGEATSPPLTFSRPVIAVEDNIRALVPRDIAAFHLENISSNRLVIAGAGNVDHEEL</sequence>
<name>A0A8H8DJP0_9FUNG</name>
<feature type="region of interest" description="Disordered" evidence="2">
    <location>
        <begin position="14"/>
        <end position="40"/>
    </location>
</feature>
<reference evidence="4 5" key="1">
    <citation type="journal article" name="Sci. Rep.">
        <title>Genome-scale phylogenetic analyses confirm Olpidium as the closest living zoosporic fungus to the non-flagellated, terrestrial fungi.</title>
        <authorList>
            <person name="Chang Y."/>
            <person name="Rochon D."/>
            <person name="Sekimoto S."/>
            <person name="Wang Y."/>
            <person name="Chovatia M."/>
            <person name="Sandor L."/>
            <person name="Salamov A."/>
            <person name="Grigoriev I.V."/>
            <person name="Stajich J.E."/>
            <person name="Spatafora J.W."/>
        </authorList>
    </citation>
    <scope>NUCLEOTIDE SEQUENCE [LARGE SCALE GENOMIC DNA]</scope>
    <source>
        <strain evidence="4">S191</strain>
    </source>
</reference>
<dbReference type="PANTHER" id="PTHR11851:SF49">
    <property type="entry name" value="MITOCHONDRIAL-PROCESSING PEPTIDASE SUBUNIT ALPHA"/>
    <property type="match status" value="1"/>
</dbReference>
<evidence type="ECO:0000256" key="1">
    <source>
        <dbReference type="ARBA" id="ARBA00007261"/>
    </source>
</evidence>
<feature type="domain" description="Peptidase M16 N-terminal" evidence="3">
    <location>
        <begin position="80"/>
        <end position="222"/>
    </location>
</feature>
<comment type="similarity">
    <text evidence="1">Belongs to the peptidase M16 family.</text>
</comment>
<dbReference type="GO" id="GO:0005739">
    <property type="term" value="C:mitochondrion"/>
    <property type="evidence" value="ECO:0007669"/>
    <property type="project" value="TreeGrafter"/>
</dbReference>
<dbReference type="EMBL" id="JAEFCI010004727">
    <property type="protein sequence ID" value="KAG5460776.1"/>
    <property type="molecule type" value="Genomic_DNA"/>
</dbReference>
<accession>A0A8H8DJP0</accession>
<evidence type="ECO:0000313" key="4">
    <source>
        <dbReference type="EMBL" id="KAG5460776.1"/>
    </source>
</evidence>
<protein>
    <submittedName>
        <fullName evidence="4">Metalloenzyme, LuxS/M16 peptidase-like protein</fullName>
    </submittedName>
</protein>
<dbReference type="InterPro" id="IPR050361">
    <property type="entry name" value="MPP/UQCRC_Complex"/>
</dbReference>
<organism evidence="4 5">
    <name type="scientific">Olpidium bornovanus</name>
    <dbReference type="NCBI Taxonomy" id="278681"/>
    <lineage>
        <taxon>Eukaryota</taxon>
        <taxon>Fungi</taxon>
        <taxon>Fungi incertae sedis</taxon>
        <taxon>Olpidiomycota</taxon>
        <taxon>Olpidiomycotina</taxon>
        <taxon>Olpidiomycetes</taxon>
        <taxon>Olpidiales</taxon>
        <taxon>Olpidiaceae</taxon>
        <taxon>Olpidium</taxon>
    </lineage>
</organism>
<dbReference type="GO" id="GO:0046872">
    <property type="term" value="F:metal ion binding"/>
    <property type="evidence" value="ECO:0007669"/>
    <property type="project" value="InterPro"/>
</dbReference>
<dbReference type="OrthoDB" id="10251424at2759"/>
<proteinExistence type="inferred from homology"/>
<dbReference type="InterPro" id="IPR011765">
    <property type="entry name" value="Pept_M16_N"/>
</dbReference>
<dbReference type="AlphaFoldDB" id="A0A8H8DJP0"/>
<comment type="caution">
    <text evidence="4">The sequence shown here is derived from an EMBL/GenBank/DDBJ whole genome shotgun (WGS) entry which is preliminary data.</text>
</comment>
<evidence type="ECO:0000313" key="5">
    <source>
        <dbReference type="Proteomes" id="UP000673691"/>
    </source>
</evidence>
<gene>
    <name evidence="4" type="ORF">BJ554DRAFT_7134</name>
</gene>
<dbReference type="InterPro" id="IPR011249">
    <property type="entry name" value="Metalloenz_LuxS/M16"/>
</dbReference>
<keyword evidence="5" id="KW-1185">Reference proteome</keyword>
<dbReference type="Gene3D" id="3.30.830.10">
    <property type="entry name" value="Metalloenzyme, LuxS/M16 peptidase-like"/>
    <property type="match status" value="1"/>
</dbReference>
<feature type="non-terminal residue" evidence="4">
    <location>
        <position position="270"/>
    </location>
</feature>